<dbReference type="AlphaFoldDB" id="A0A8J3Y0G5"/>
<dbReference type="EMBL" id="BOOR01000066">
    <property type="protein sequence ID" value="GII58550.1"/>
    <property type="molecule type" value="Genomic_DNA"/>
</dbReference>
<evidence type="ECO:0000313" key="1">
    <source>
        <dbReference type="EMBL" id="GII58550.1"/>
    </source>
</evidence>
<organism evidence="1 2">
    <name type="scientific">Planotetraspora thailandica</name>
    <dbReference type="NCBI Taxonomy" id="487172"/>
    <lineage>
        <taxon>Bacteria</taxon>
        <taxon>Bacillati</taxon>
        <taxon>Actinomycetota</taxon>
        <taxon>Actinomycetes</taxon>
        <taxon>Streptosporangiales</taxon>
        <taxon>Streptosporangiaceae</taxon>
        <taxon>Planotetraspora</taxon>
    </lineage>
</organism>
<proteinExistence type="predicted"/>
<name>A0A8J3Y0G5_9ACTN</name>
<keyword evidence="2" id="KW-1185">Reference proteome</keyword>
<comment type="caution">
    <text evidence="1">The sequence shown here is derived from an EMBL/GenBank/DDBJ whole genome shotgun (WGS) entry which is preliminary data.</text>
</comment>
<reference evidence="1" key="1">
    <citation type="submission" date="2021-01" db="EMBL/GenBank/DDBJ databases">
        <title>Whole genome shotgun sequence of Planotetraspora thailandica NBRC 104271.</title>
        <authorList>
            <person name="Komaki H."/>
            <person name="Tamura T."/>
        </authorList>
    </citation>
    <scope>NUCLEOTIDE SEQUENCE</scope>
    <source>
        <strain evidence="1">NBRC 104271</strain>
    </source>
</reference>
<accession>A0A8J3Y0G5</accession>
<gene>
    <name evidence="1" type="ORF">Pth03_69390</name>
</gene>
<dbReference type="Proteomes" id="UP000605992">
    <property type="component" value="Unassembled WGS sequence"/>
</dbReference>
<sequence length="49" mass="5125">MAGTRPEDPEHPDSLEVIAYGIVPLRGDYATNGRDPAGEDGGAAWTIKG</sequence>
<evidence type="ECO:0000313" key="2">
    <source>
        <dbReference type="Proteomes" id="UP000605992"/>
    </source>
</evidence>
<protein>
    <submittedName>
        <fullName evidence="1">Uncharacterized protein</fullName>
    </submittedName>
</protein>